<dbReference type="PANTHER" id="PTHR35446:SF2">
    <property type="entry name" value="CARBOXYMUCONOLACTONE DECARBOXYLASE-LIKE DOMAIN-CONTAINING PROTEIN"/>
    <property type="match status" value="1"/>
</dbReference>
<dbReference type="STRING" id="1194090.SAMN05443144_102224"/>
<organism evidence="1 2">
    <name type="scientific">Fodinibius roseus</name>
    <dbReference type="NCBI Taxonomy" id="1194090"/>
    <lineage>
        <taxon>Bacteria</taxon>
        <taxon>Pseudomonadati</taxon>
        <taxon>Balneolota</taxon>
        <taxon>Balneolia</taxon>
        <taxon>Balneolales</taxon>
        <taxon>Balneolaceae</taxon>
        <taxon>Fodinibius</taxon>
    </lineage>
</organism>
<keyword evidence="1" id="KW-0560">Oxidoreductase</keyword>
<dbReference type="RefSeq" id="WP_073059342.1">
    <property type="nucleotide sequence ID" value="NZ_FQUS01000002.1"/>
</dbReference>
<dbReference type="PANTHER" id="PTHR35446">
    <property type="entry name" value="SI:CH211-175M2.5"/>
    <property type="match status" value="1"/>
</dbReference>
<proteinExistence type="predicted"/>
<dbReference type="InterPro" id="IPR029032">
    <property type="entry name" value="AhpD-like"/>
</dbReference>
<evidence type="ECO:0000313" key="1">
    <source>
        <dbReference type="EMBL" id="SHE65125.1"/>
    </source>
</evidence>
<dbReference type="SUPFAM" id="SSF69118">
    <property type="entry name" value="AhpD-like"/>
    <property type="match status" value="1"/>
</dbReference>
<dbReference type="Gene3D" id="1.20.1290.10">
    <property type="entry name" value="AhpD-like"/>
    <property type="match status" value="1"/>
</dbReference>
<accession>A0A1M4V829</accession>
<keyword evidence="1" id="KW-0575">Peroxidase</keyword>
<dbReference type="InterPro" id="IPR010195">
    <property type="entry name" value="Uncharacterised_peroxidase-rel"/>
</dbReference>
<keyword evidence="2" id="KW-1185">Reference proteome</keyword>
<evidence type="ECO:0000313" key="2">
    <source>
        <dbReference type="Proteomes" id="UP000184041"/>
    </source>
</evidence>
<dbReference type="NCBIfam" id="TIGR01926">
    <property type="entry name" value="peroxid_rel"/>
    <property type="match status" value="1"/>
</dbReference>
<dbReference type="OrthoDB" id="9808310at2"/>
<name>A0A1M4V829_9BACT</name>
<dbReference type="AlphaFoldDB" id="A0A1M4V829"/>
<sequence length="183" mass="20442">MAHIDLNNDKPGIVGLFHFRPDTAKPLCELAETLLRGPSPLSSGEREMIASYVSYQNNCHFCHTSHGASAAHHFDGDLSLIDDIKRDFEQTDISLKLRALLDIAKKVQKSGRDVGEEDLRKAKKAGANDREIHDTVLIAAAFCMYNRYVDGLGTWAPEDNEAYDEMGKMMAQEGYMRDRPGLD</sequence>
<protein>
    <submittedName>
        <fullName evidence="1">Uncharacterized peroxidase-related enzyme</fullName>
    </submittedName>
</protein>
<dbReference type="EMBL" id="FQUS01000002">
    <property type="protein sequence ID" value="SHE65125.1"/>
    <property type="molecule type" value="Genomic_DNA"/>
</dbReference>
<dbReference type="Proteomes" id="UP000184041">
    <property type="component" value="Unassembled WGS sequence"/>
</dbReference>
<reference evidence="1 2" key="1">
    <citation type="submission" date="2016-11" db="EMBL/GenBank/DDBJ databases">
        <authorList>
            <person name="Jaros S."/>
            <person name="Januszkiewicz K."/>
            <person name="Wedrychowicz H."/>
        </authorList>
    </citation>
    <scope>NUCLEOTIDE SEQUENCE [LARGE SCALE GENOMIC DNA]</scope>
    <source>
        <strain evidence="1 2">DSM 21986</strain>
    </source>
</reference>
<gene>
    <name evidence="1" type="ORF">SAMN05443144_102224</name>
</gene>
<dbReference type="GO" id="GO:0004601">
    <property type="term" value="F:peroxidase activity"/>
    <property type="evidence" value="ECO:0007669"/>
    <property type="project" value="UniProtKB-KW"/>
</dbReference>